<evidence type="ECO:0000313" key="2">
    <source>
        <dbReference type="EMBL" id="KAH0567771.1"/>
    </source>
</evidence>
<evidence type="ECO:0000259" key="1">
    <source>
        <dbReference type="Pfam" id="PF21787"/>
    </source>
</evidence>
<dbReference type="Proteomes" id="UP000826195">
    <property type="component" value="Unassembled WGS sequence"/>
</dbReference>
<protein>
    <recommendedName>
        <fullName evidence="1">Transposable element P transposase-like RNase H domain-containing protein</fullName>
    </recommendedName>
</protein>
<dbReference type="InterPro" id="IPR048365">
    <property type="entry name" value="TNP-like_RNaseH_N"/>
</dbReference>
<accession>A0AAV7J8A6</accession>
<sequence length="200" mass="23083">MDLPASWTRNHITHNGKSLISFSYLECEMEDGKFYSYNLKEVIVDSTLELHTSVLEKPLVNSSYINVKKSIDSVSELEDYLRQLNSLKVCQDGVLDQLRSNEVAKNQCDVVQEIQKASHCKTPSGRRYSENWLMLCMLLYMRNLAIINTQCGFDSEFFEAFSNFLNKKEEIYKHGLLLLDEISCRESVDVRSQNLTYVGL</sequence>
<dbReference type="AlphaFoldDB" id="A0AAV7J8A6"/>
<feature type="domain" description="Transposable element P transposase-like RNase H" evidence="1">
    <location>
        <begin position="150"/>
        <end position="199"/>
    </location>
</feature>
<gene>
    <name evidence="2" type="ORF">KQX54_013535</name>
</gene>
<dbReference type="EMBL" id="JAHXZJ010000001">
    <property type="protein sequence ID" value="KAH0567771.1"/>
    <property type="molecule type" value="Genomic_DNA"/>
</dbReference>
<proteinExistence type="predicted"/>
<name>A0AAV7J8A6_COTGL</name>
<evidence type="ECO:0000313" key="3">
    <source>
        <dbReference type="Proteomes" id="UP000826195"/>
    </source>
</evidence>
<dbReference type="Pfam" id="PF21787">
    <property type="entry name" value="TNP-like_RNaseH_N"/>
    <property type="match status" value="1"/>
</dbReference>
<reference evidence="2 3" key="1">
    <citation type="journal article" date="2021" name="J. Hered.">
        <title>A chromosome-level genome assembly of the parasitoid wasp, Cotesia glomerata (Hymenoptera: Braconidae).</title>
        <authorList>
            <person name="Pinto B.J."/>
            <person name="Weis J.J."/>
            <person name="Gamble T."/>
            <person name="Ode P.J."/>
            <person name="Paul R."/>
            <person name="Zaspel J.M."/>
        </authorList>
    </citation>
    <scope>NUCLEOTIDE SEQUENCE [LARGE SCALE GENOMIC DNA]</scope>
    <source>
        <strain evidence="2">CgM1</strain>
    </source>
</reference>
<organism evidence="2 3">
    <name type="scientific">Cotesia glomerata</name>
    <name type="common">Lepidopteran parasitic wasp</name>
    <name type="synonym">Apanteles glomeratus</name>
    <dbReference type="NCBI Taxonomy" id="32391"/>
    <lineage>
        <taxon>Eukaryota</taxon>
        <taxon>Metazoa</taxon>
        <taxon>Ecdysozoa</taxon>
        <taxon>Arthropoda</taxon>
        <taxon>Hexapoda</taxon>
        <taxon>Insecta</taxon>
        <taxon>Pterygota</taxon>
        <taxon>Neoptera</taxon>
        <taxon>Endopterygota</taxon>
        <taxon>Hymenoptera</taxon>
        <taxon>Apocrita</taxon>
        <taxon>Ichneumonoidea</taxon>
        <taxon>Braconidae</taxon>
        <taxon>Microgastrinae</taxon>
        <taxon>Cotesia</taxon>
    </lineage>
</organism>
<keyword evidence="3" id="KW-1185">Reference proteome</keyword>
<comment type="caution">
    <text evidence="2">The sequence shown here is derived from an EMBL/GenBank/DDBJ whole genome shotgun (WGS) entry which is preliminary data.</text>
</comment>